<reference evidence="4 5" key="1">
    <citation type="journal article" date="2017" name="PLoS Biol.">
        <title>The sea cucumber genome provides insights into morphological evolution and visceral regeneration.</title>
        <authorList>
            <person name="Zhang X."/>
            <person name="Sun L."/>
            <person name="Yuan J."/>
            <person name="Sun Y."/>
            <person name="Gao Y."/>
            <person name="Zhang L."/>
            <person name="Li S."/>
            <person name="Dai H."/>
            <person name="Hamel J.F."/>
            <person name="Liu C."/>
            <person name="Yu Y."/>
            <person name="Liu S."/>
            <person name="Lin W."/>
            <person name="Guo K."/>
            <person name="Jin S."/>
            <person name="Xu P."/>
            <person name="Storey K.B."/>
            <person name="Huan P."/>
            <person name="Zhang T."/>
            <person name="Zhou Y."/>
            <person name="Zhang J."/>
            <person name="Lin C."/>
            <person name="Li X."/>
            <person name="Xing L."/>
            <person name="Huo D."/>
            <person name="Sun M."/>
            <person name="Wang L."/>
            <person name="Mercier A."/>
            <person name="Li F."/>
            <person name="Yang H."/>
            <person name="Xiang J."/>
        </authorList>
    </citation>
    <scope>NUCLEOTIDE SEQUENCE [LARGE SCALE GENOMIC DNA]</scope>
    <source>
        <strain evidence="4">Shaxun</strain>
        <tissue evidence="4">Muscle</tissue>
    </source>
</reference>
<dbReference type="InterPro" id="IPR036322">
    <property type="entry name" value="WD40_repeat_dom_sf"/>
</dbReference>
<dbReference type="InterPro" id="IPR001680">
    <property type="entry name" value="WD40_rpt"/>
</dbReference>
<dbReference type="GO" id="GO:0080008">
    <property type="term" value="C:Cul4-RING E3 ubiquitin ligase complex"/>
    <property type="evidence" value="ECO:0007669"/>
    <property type="project" value="TreeGrafter"/>
</dbReference>
<dbReference type="PROSITE" id="PS50294">
    <property type="entry name" value="WD_REPEATS_REGION"/>
    <property type="match status" value="1"/>
</dbReference>
<organism evidence="4 5">
    <name type="scientific">Stichopus japonicus</name>
    <name type="common">Sea cucumber</name>
    <dbReference type="NCBI Taxonomy" id="307972"/>
    <lineage>
        <taxon>Eukaryota</taxon>
        <taxon>Metazoa</taxon>
        <taxon>Echinodermata</taxon>
        <taxon>Eleutherozoa</taxon>
        <taxon>Echinozoa</taxon>
        <taxon>Holothuroidea</taxon>
        <taxon>Aspidochirotacea</taxon>
        <taxon>Aspidochirotida</taxon>
        <taxon>Stichopodidae</taxon>
        <taxon>Apostichopus</taxon>
    </lineage>
</organism>
<keyword evidence="1 3" id="KW-0853">WD repeat</keyword>
<dbReference type="SUPFAM" id="SSF50978">
    <property type="entry name" value="WD40 repeat-like"/>
    <property type="match status" value="1"/>
</dbReference>
<sequence length="453" mass="51510">MFLKEPSRQIPGFYYDKEKKRYFKILPGHIAESSWITTETIKEKETEEKRRNLMKQQNPPKVCFKWKIFVSCDILHQCRRESGITSIYKVFYRMQSSSHECYPESVYEPSTELQIAGINPVIQFVELDMSMSKVMVVLGSEQVSRIILGSISKDHGAKKELLLQEWQDVYIRNSTSSQISSAKLINIEQQDSSLPGNLYVLFSWTGDYSNAVQLVKCPSEKDPVSYVGYRFESPGEVISSCSWSSNPRFPAHLCIGFSKEAEIIEILSNSRQRLDTEKKEVLSQVFAKEQPVIYLGLKQGCISSYDLRAPHQPVYAMTHKSPVDKNMTILHGGCVCSLRLLKDENYLLAGSSDGTIKLWDLRQRAVLKEMYGHCNEYKFLPVNVDSSETVVYSVGQDHHTRLWSLQDSSHLKTIPAPVLGTSKTSAVFSMNWGGSGLPGTMIGAENKLFWYPF</sequence>
<keyword evidence="5" id="KW-1185">Reference proteome</keyword>
<evidence type="ECO:0000313" key="4">
    <source>
        <dbReference type="EMBL" id="PIK48453.1"/>
    </source>
</evidence>
<proteinExistence type="predicted"/>
<dbReference type="SMART" id="SM00320">
    <property type="entry name" value="WD40"/>
    <property type="match status" value="2"/>
</dbReference>
<evidence type="ECO:0000313" key="5">
    <source>
        <dbReference type="Proteomes" id="UP000230750"/>
    </source>
</evidence>
<dbReference type="Gene3D" id="2.130.10.10">
    <property type="entry name" value="YVTN repeat-like/Quinoprotein amine dehydrogenase"/>
    <property type="match status" value="1"/>
</dbReference>
<name>A0A2G8KKC6_STIJA</name>
<protein>
    <submittedName>
        <fullName evidence="4">Putative DDB1-and CUL4-associated factor 4</fullName>
    </submittedName>
</protein>
<comment type="caution">
    <text evidence="4">The sequence shown here is derived from an EMBL/GenBank/DDBJ whole genome shotgun (WGS) entry which is preliminary data.</text>
</comment>
<evidence type="ECO:0000256" key="1">
    <source>
        <dbReference type="ARBA" id="ARBA00022574"/>
    </source>
</evidence>
<evidence type="ECO:0000256" key="3">
    <source>
        <dbReference type="PROSITE-ProRule" id="PRU00221"/>
    </source>
</evidence>
<dbReference type="InterPro" id="IPR019775">
    <property type="entry name" value="WD40_repeat_CS"/>
</dbReference>
<dbReference type="PROSITE" id="PS50082">
    <property type="entry name" value="WD_REPEATS_2"/>
    <property type="match status" value="1"/>
</dbReference>
<gene>
    <name evidence="4" type="ORF">BSL78_14701</name>
</gene>
<dbReference type="Proteomes" id="UP000230750">
    <property type="component" value="Unassembled WGS sequence"/>
</dbReference>
<dbReference type="InterPro" id="IPR052254">
    <property type="entry name" value="CUL4-DDB1_E3_ligase_receptor"/>
</dbReference>
<accession>A0A2G8KKC6</accession>
<feature type="repeat" description="WD" evidence="3">
    <location>
        <begin position="328"/>
        <end position="369"/>
    </location>
</feature>
<dbReference type="STRING" id="307972.A0A2G8KKC6"/>
<dbReference type="PROSITE" id="PS00678">
    <property type="entry name" value="WD_REPEATS_1"/>
    <property type="match status" value="1"/>
</dbReference>
<dbReference type="PANTHER" id="PTHR44472">
    <property type="entry name" value="DDB1- AND CUL4-ASSOCIATED FACTOR 4-RELATED"/>
    <property type="match status" value="1"/>
</dbReference>
<evidence type="ECO:0000256" key="2">
    <source>
        <dbReference type="ARBA" id="ARBA00022737"/>
    </source>
</evidence>
<dbReference type="InterPro" id="IPR015943">
    <property type="entry name" value="WD40/YVTN_repeat-like_dom_sf"/>
</dbReference>
<dbReference type="PANTHER" id="PTHR44472:SF1">
    <property type="entry name" value="DDB1 AND CUL4 ASSOCIATED FACTOR 4"/>
    <property type="match status" value="1"/>
</dbReference>
<keyword evidence="2" id="KW-0677">Repeat</keyword>
<dbReference type="EMBL" id="MRZV01000522">
    <property type="protein sequence ID" value="PIK48453.1"/>
    <property type="molecule type" value="Genomic_DNA"/>
</dbReference>
<dbReference type="AlphaFoldDB" id="A0A2G8KKC6"/>
<dbReference type="Pfam" id="PF23761">
    <property type="entry name" value="Beta-prop_DCAF4"/>
    <property type="match status" value="1"/>
</dbReference>
<dbReference type="OrthoDB" id="128867at2759"/>